<proteinExistence type="predicted"/>
<dbReference type="AlphaFoldDB" id="A0A0K2UX14"/>
<sequence>MFLFQKSYMGNKVGKMLIEENMKLINFLWK</sequence>
<dbReference type="EMBL" id="HACA01025264">
    <property type="protein sequence ID" value="CDW42625.1"/>
    <property type="molecule type" value="Transcribed_RNA"/>
</dbReference>
<reference evidence="1" key="1">
    <citation type="submission" date="2014-05" db="EMBL/GenBank/DDBJ databases">
        <authorList>
            <person name="Chronopoulou M."/>
        </authorList>
    </citation>
    <scope>NUCLEOTIDE SEQUENCE</scope>
    <source>
        <tissue evidence="1">Whole organism</tissue>
    </source>
</reference>
<accession>A0A0K2UX14</accession>
<organism evidence="1">
    <name type="scientific">Lepeophtheirus salmonis</name>
    <name type="common">Salmon louse</name>
    <name type="synonym">Caligus salmonis</name>
    <dbReference type="NCBI Taxonomy" id="72036"/>
    <lineage>
        <taxon>Eukaryota</taxon>
        <taxon>Metazoa</taxon>
        <taxon>Ecdysozoa</taxon>
        <taxon>Arthropoda</taxon>
        <taxon>Crustacea</taxon>
        <taxon>Multicrustacea</taxon>
        <taxon>Hexanauplia</taxon>
        <taxon>Copepoda</taxon>
        <taxon>Siphonostomatoida</taxon>
        <taxon>Caligidae</taxon>
        <taxon>Lepeophtheirus</taxon>
    </lineage>
</organism>
<protein>
    <submittedName>
        <fullName evidence="1">Uncharacterized protein</fullName>
    </submittedName>
</protein>
<name>A0A0K2UX14_LEPSM</name>
<evidence type="ECO:0000313" key="1">
    <source>
        <dbReference type="EMBL" id="CDW42625.1"/>
    </source>
</evidence>